<dbReference type="EMBL" id="KV424041">
    <property type="protein sequence ID" value="KZT53323.1"/>
    <property type="molecule type" value="Genomic_DNA"/>
</dbReference>
<evidence type="ECO:0000313" key="2">
    <source>
        <dbReference type="EMBL" id="KZT53323.1"/>
    </source>
</evidence>
<keyword evidence="3" id="KW-1185">Reference proteome</keyword>
<name>A0A165DQN8_9BASI</name>
<sequence>MDDEGVVPSASTGGRAGNLPAPAVGHGTTSSAPASADAITPSSTSTSTSASAPIPPPTATAGPVVHPTTATSSLLLPVSSSDTVPPIAGSSIPPPPTESGPVGTALVSGESTAGPSRSSSGPIPAPAPAPAPVSAPPAPAPAPTAIPPPAAVPQLFPVPIASVELPSDPSAGPLDPSANYTFHRGVLSALARMTARSSSSASDEEEEDADDEDDCDAEGDAELDGDEALPGSGPIDQSLLRRWLALAPTFLLLDASTHPSPQGLASWQLGLRLLINLMLALHSRGQLEWETMNAASKALAECWSISLCWTGLEGAKGAVQGAGGRLKAVLDRDDPTRYRGRALYPVEG</sequence>
<dbReference type="AlphaFoldDB" id="A0A165DQN8"/>
<feature type="compositionally biased region" description="Low complexity" evidence="1">
    <location>
        <begin position="113"/>
        <end position="122"/>
    </location>
</feature>
<feature type="region of interest" description="Disordered" evidence="1">
    <location>
        <begin position="1"/>
        <end position="146"/>
    </location>
</feature>
<organism evidence="2 3">
    <name type="scientific">Calocera cornea HHB12733</name>
    <dbReference type="NCBI Taxonomy" id="1353952"/>
    <lineage>
        <taxon>Eukaryota</taxon>
        <taxon>Fungi</taxon>
        <taxon>Dikarya</taxon>
        <taxon>Basidiomycota</taxon>
        <taxon>Agaricomycotina</taxon>
        <taxon>Dacrymycetes</taxon>
        <taxon>Dacrymycetales</taxon>
        <taxon>Dacrymycetaceae</taxon>
        <taxon>Calocera</taxon>
    </lineage>
</organism>
<feature type="compositionally biased region" description="Low complexity" evidence="1">
    <location>
        <begin position="59"/>
        <end position="71"/>
    </location>
</feature>
<feature type="compositionally biased region" description="Low complexity" evidence="1">
    <location>
        <begin position="28"/>
        <end position="52"/>
    </location>
</feature>
<dbReference type="OrthoDB" id="3358904at2759"/>
<feature type="compositionally biased region" description="Pro residues" evidence="1">
    <location>
        <begin position="123"/>
        <end position="146"/>
    </location>
</feature>
<evidence type="ECO:0000313" key="3">
    <source>
        <dbReference type="Proteomes" id="UP000076842"/>
    </source>
</evidence>
<proteinExistence type="predicted"/>
<dbReference type="Proteomes" id="UP000076842">
    <property type="component" value="Unassembled WGS sequence"/>
</dbReference>
<gene>
    <name evidence="2" type="ORF">CALCODRAFT_474882</name>
</gene>
<dbReference type="InParanoid" id="A0A165DQN8"/>
<feature type="compositionally biased region" description="Acidic residues" evidence="1">
    <location>
        <begin position="202"/>
        <end position="227"/>
    </location>
</feature>
<reference evidence="2 3" key="1">
    <citation type="journal article" date="2016" name="Mol. Biol. Evol.">
        <title>Comparative Genomics of Early-Diverging Mushroom-Forming Fungi Provides Insights into the Origins of Lignocellulose Decay Capabilities.</title>
        <authorList>
            <person name="Nagy L.G."/>
            <person name="Riley R."/>
            <person name="Tritt A."/>
            <person name="Adam C."/>
            <person name="Daum C."/>
            <person name="Floudas D."/>
            <person name="Sun H."/>
            <person name="Yadav J.S."/>
            <person name="Pangilinan J."/>
            <person name="Larsson K.H."/>
            <person name="Matsuura K."/>
            <person name="Barry K."/>
            <person name="Labutti K."/>
            <person name="Kuo R."/>
            <person name="Ohm R.A."/>
            <person name="Bhattacharya S.S."/>
            <person name="Shirouzu T."/>
            <person name="Yoshinaga Y."/>
            <person name="Martin F.M."/>
            <person name="Grigoriev I.V."/>
            <person name="Hibbett D.S."/>
        </authorList>
    </citation>
    <scope>NUCLEOTIDE SEQUENCE [LARGE SCALE GENOMIC DNA]</scope>
    <source>
        <strain evidence="2 3">HHB12733</strain>
    </source>
</reference>
<protein>
    <submittedName>
        <fullName evidence="2">Uncharacterized protein</fullName>
    </submittedName>
</protein>
<dbReference type="STRING" id="1353952.A0A165DQN8"/>
<accession>A0A165DQN8</accession>
<feature type="region of interest" description="Disordered" evidence="1">
    <location>
        <begin position="195"/>
        <end position="232"/>
    </location>
</feature>
<evidence type="ECO:0000256" key="1">
    <source>
        <dbReference type="SAM" id="MobiDB-lite"/>
    </source>
</evidence>
<feature type="compositionally biased region" description="Polar residues" evidence="1">
    <location>
        <begin position="72"/>
        <end position="83"/>
    </location>
</feature>